<sequence>MQENKMLKIGITIGDMNGVGPEIILKTFADKRMLEFCTPIIYSSTRTLEFVKKHFKYNIEFNGIKSSAQAEDNRVNVVNCWNEVPQINFGTKDKNIGKHAIISLKAATSDLKQGHVDVIVTAPINKDSIQSDDFNFPGHTDYLDNQIEGSALMLMVSGNLRIGLLTDHIPVSKISESITKELVENKINTIHKTLVEDFNISKPKIAILGINPHSGDDGVIGSEEKTVLTPTVERMRENNILAFGPYSADSFFGSGEHEPFDAVIAAYHDQGLIPFKTLSFGQGVNFTAGLEKIRTSPDHGTAYSIAGKGIADETSFKEAVFLAILTYRNRTEHQELIKGAIKEENLTKTK</sequence>
<keyword evidence="3" id="KW-0520">NAD</keyword>
<protein>
    <recommendedName>
        <fullName evidence="5">4-hydroxythreonine-4-phosphate dehydrogenase</fullName>
    </recommendedName>
</protein>
<reference evidence="4" key="1">
    <citation type="submission" date="2018-05" db="EMBL/GenBank/DDBJ databases">
        <authorList>
            <person name="Lanie J.A."/>
            <person name="Ng W.-L."/>
            <person name="Kazmierczak K.M."/>
            <person name="Andrzejewski T.M."/>
            <person name="Davidsen T.M."/>
            <person name="Wayne K.J."/>
            <person name="Tettelin H."/>
            <person name="Glass J.I."/>
            <person name="Rusch D."/>
            <person name="Podicherti R."/>
            <person name="Tsui H.-C.T."/>
            <person name="Winkler M.E."/>
        </authorList>
    </citation>
    <scope>NUCLEOTIDE SEQUENCE</scope>
</reference>
<dbReference type="InterPro" id="IPR005255">
    <property type="entry name" value="PdxA_fam"/>
</dbReference>
<evidence type="ECO:0000256" key="1">
    <source>
        <dbReference type="ARBA" id="ARBA00022723"/>
    </source>
</evidence>
<dbReference type="NCBIfam" id="TIGR00557">
    <property type="entry name" value="pdxA"/>
    <property type="match status" value="1"/>
</dbReference>
<organism evidence="4">
    <name type="scientific">marine metagenome</name>
    <dbReference type="NCBI Taxonomy" id="408172"/>
    <lineage>
        <taxon>unclassified sequences</taxon>
        <taxon>metagenomes</taxon>
        <taxon>ecological metagenomes</taxon>
    </lineage>
</organism>
<dbReference type="AlphaFoldDB" id="A0A382BJX0"/>
<accession>A0A382BJX0</accession>
<dbReference type="PANTHER" id="PTHR30004:SF6">
    <property type="entry name" value="D-THREONATE 4-PHOSPHATE DEHYDROGENASE"/>
    <property type="match status" value="1"/>
</dbReference>
<gene>
    <name evidence="4" type="ORF">METZ01_LOCUS166297</name>
</gene>
<keyword evidence="1" id="KW-0479">Metal-binding</keyword>
<dbReference type="EMBL" id="UINC01029909">
    <property type="protein sequence ID" value="SVB13443.1"/>
    <property type="molecule type" value="Genomic_DNA"/>
</dbReference>
<dbReference type="GO" id="GO:0046872">
    <property type="term" value="F:metal ion binding"/>
    <property type="evidence" value="ECO:0007669"/>
    <property type="project" value="UniProtKB-KW"/>
</dbReference>
<evidence type="ECO:0000256" key="2">
    <source>
        <dbReference type="ARBA" id="ARBA00023002"/>
    </source>
</evidence>
<name>A0A382BJX0_9ZZZZ</name>
<evidence type="ECO:0008006" key="5">
    <source>
        <dbReference type="Google" id="ProtNLM"/>
    </source>
</evidence>
<proteinExistence type="predicted"/>
<keyword evidence="2" id="KW-0560">Oxidoreductase</keyword>
<dbReference type="GO" id="GO:0051287">
    <property type="term" value="F:NAD binding"/>
    <property type="evidence" value="ECO:0007669"/>
    <property type="project" value="InterPro"/>
</dbReference>
<evidence type="ECO:0000256" key="3">
    <source>
        <dbReference type="ARBA" id="ARBA00023027"/>
    </source>
</evidence>
<dbReference type="SUPFAM" id="SSF53659">
    <property type="entry name" value="Isocitrate/Isopropylmalate dehydrogenase-like"/>
    <property type="match status" value="1"/>
</dbReference>
<dbReference type="Gene3D" id="3.40.718.10">
    <property type="entry name" value="Isopropylmalate Dehydrogenase"/>
    <property type="match status" value="1"/>
</dbReference>
<dbReference type="Pfam" id="PF04166">
    <property type="entry name" value="PdxA"/>
    <property type="match status" value="1"/>
</dbReference>
<evidence type="ECO:0000313" key="4">
    <source>
        <dbReference type="EMBL" id="SVB13443.1"/>
    </source>
</evidence>
<dbReference type="PANTHER" id="PTHR30004">
    <property type="entry name" value="4-HYDROXYTHREONINE-4-PHOSPHATE DEHYDROGENASE"/>
    <property type="match status" value="1"/>
</dbReference>
<dbReference type="GO" id="GO:0016491">
    <property type="term" value="F:oxidoreductase activity"/>
    <property type="evidence" value="ECO:0007669"/>
    <property type="project" value="UniProtKB-KW"/>
</dbReference>